<comment type="caution">
    <text evidence="1">The sequence shown here is derived from an EMBL/GenBank/DDBJ whole genome shotgun (WGS) entry which is preliminary data.</text>
</comment>
<proteinExistence type="predicted"/>
<reference evidence="1 2" key="1">
    <citation type="submission" date="2021-03" db="EMBL/GenBank/DDBJ databases">
        <title>Sneathiella sp. CAU 1612 isolated from Kang Won-do.</title>
        <authorList>
            <person name="Kim W."/>
        </authorList>
    </citation>
    <scope>NUCLEOTIDE SEQUENCE [LARGE SCALE GENOMIC DNA]</scope>
    <source>
        <strain evidence="1 2">CAU 1612</strain>
    </source>
</reference>
<dbReference type="EMBL" id="JAFLNC010000001">
    <property type="protein sequence ID" value="MBO0332066.1"/>
    <property type="molecule type" value="Genomic_DNA"/>
</dbReference>
<dbReference type="InterPro" id="IPR021252">
    <property type="entry name" value="DUF2794"/>
</dbReference>
<organism evidence="1 2">
    <name type="scientific">Sneathiella sedimenti</name>
    <dbReference type="NCBI Taxonomy" id="2816034"/>
    <lineage>
        <taxon>Bacteria</taxon>
        <taxon>Pseudomonadati</taxon>
        <taxon>Pseudomonadota</taxon>
        <taxon>Alphaproteobacteria</taxon>
        <taxon>Sneathiellales</taxon>
        <taxon>Sneathiellaceae</taxon>
        <taxon>Sneathiella</taxon>
    </lineage>
</organism>
<gene>
    <name evidence="1" type="ORF">J0X12_00475</name>
</gene>
<sequence length="126" mass="14467">MSEVVSFDDHYLTRSAKNARSGMQQPNVFFNRNELSQILQVYGRMVAKAEWRDYAIGETKTACIFAIFHRTADRPLFKIYKEPRLAAKQGAYSVIGQSGRILKRGKTLSQVLRVFDSKRFQAVDTE</sequence>
<dbReference type="Proteomes" id="UP000664761">
    <property type="component" value="Unassembled WGS sequence"/>
</dbReference>
<evidence type="ECO:0000313" key="2">
    <source>
        <dbReference type="Proteomes" id="UP000664761"/>
    </source>
</evidence>
<accession>A0ABS3F1R6</accession>
<evidence type="ECO:0000313" key="1">
    <source>
        <dbReference type="EMBL" id="MBO0332066.1"/>
    </source>
</evidence>
<protein>
    <submittedName>
        <fullName evidence="1">DUF2794 domain-containing protein</fullName>
    </submittedName>
</protein>
<keyword evidence="2" id="KW-1185">Reference proteome</keyword>
<name>A0ABS3F1R6_9PROT</name>
<dbReference type="Pfam" id="PF10984">
    <property type="entry name" value="DUF2794"/>
    <property type="match status" value="1"/>
</dbReference>
<dbReference type="RefSeq" id="WP_207040852.1">
    <property type="nucleotide sequence ID" value="NZ_JAFLNC010000001.1"/>
</dbReference>